<organism evidence="1 2">
    <name type="scientific">Carpinus fangiana</name>
    <dbReference type="NCBI Taxonomy" id="176857"/>
    <lineage>
        <taxon>Eukaryota</taxon>
        <taxon>Viridiplantae</taxon>
        <taxon>Streptophyta</taxon>
        <taxon>Embryophyta</taxon>
        <taxon>Tracheophyta</taxon>
        <taxon>Spermatophyta</taxon>
        <taxon>Magnoliopsida</taxon>
        <taxon>eudicotyledons</taxon>
        <taxon>Gunneridae</taxon>
        <taxon>Pentapetalae</taxon>
        <taxon>rosids</taxon>
        <taxon>fabids</taxon>
        <taxon>Fagales</taxon>
        <taxon>Betulaceae</taxon>
        <taxon>Carpinus</taxon>
    </lineage>
</organism>
<dbReference type="Proteomes" id="UP000327013">
    <property type="component" value="Unassembled WGS sequence"/>
</dbReference>
<comment type="caution">
    <text evidence="1">The sequence shown here is derived from an EMBL/GenBank/DDBJ whole genome shotgun (WGS) entry which is preliminary data.</text>
</comment>
<keyword evidence="2" id="KW-1185">Reference proteome</keyword>
<reference evidence="1 2" key="1">
    <citation type="submission" date="2019-06" db="EMBL/GenBank/DDBJ databases">
        <title>A chromosomal-level reference genome of Carpinus fangiana (Coryloideae, Betulaceae).</title>
        <authorList>
            <person name="Yang X."/>
            <person name="Wang Z."/>
            <person name="Zhang L."/>
            <person name="Hao G."/>
            <person name="Liu J."/>
            <person name="Yang Y."/>
        </authorList>
    </citation>
    <scope>NUCLEOTIDE SEQUENCE [LARGE SCALE GENOMIC DNA]</scope>
    <source>
        <strain evidence="1">Cfa_2016G</strain>
        <tissue evidence="1">Leaf</tissue>
    </source>
</reference>
<evidence type="ECO:0000313" key="2">
    <source>
        <dbReference type="Proteomes" id="UP000327013"/>
    </source>
</evidence>
<dbReference type="EMBL" id="VIBQ01000045">
    <property type="protein sequence ID" value="KAB8477460.1"/>
    <property type="molecule type" value="Genomic_DNA"/>
</dbReference>
<protein>
    <submittedName>
        <fullName evidence="1">Uncharacterized protein</fullName>
    </submittedName>
</protein>
<evidence type="ECO:0000313" key="1">
    <source>
        <dbReference type="EMBL" id="KAB8477460.1"/>
    </source>
</evidence>
<gene>
    <name evidence="1" type="ORF">FH972_025326</name>
</gene>
<name>A0A5N6L138_9ROSI</name>
<dbReference type="AlphaFoldDB" id="A0A5N6L138"/>
<sequence length="312" mass="36100">MAIESDELIRQLPASLALPYSLLNYKNARLKTVMLCLISCAYQDGFALHIPDYLLPETEAPMLAALTPPSERSYYTTKFLKKWNKKLLHWPICVPISFTKKAFFASRYILRKGRNIPYPYHVLESVSGPVPLSPSKLSGPSRKSLSIHVPLPQALEKEKPKEDINNFGNPIYPIPSIWKSWFYKPKFLLKENSYKGVKQLDHRERNYLSLALVLRKAEVELDSFLEHHIEKIRCWIWVRITTRNRAKGEEELSESSFSLYGTGGKKEWKTSEIEISKEKVDGINLRQGRIPLLETRTLRGLERTQVGDREKE</sequence>
<proteinExistence type="predicted"/>
<accession>A0A5N6L138</accession>